<feature type="compositionally biased region" description="Acidic residues" evidence="1">
    <location>
        <begin position="61"/>
        <end position="70"/>
    </location>
</feature>
<gene>
    <name evidence="2" type="ORF">Aory04_000485600</name>
</gene>
<dbReference type="Proteomes" id="UP001165205">
    <property type="component" value="Unassembled WGS sequence"/>
</dbReference>
<organism evidence="2 3">
    <name type="scientific">Aspergillus oryzae</name>
    <name type="common">Yellow koji mold</name>
    <dbReference type="NCBI Taxonomy" id="5062"/>
    <lineage>
        <taxon>Eukaryota</taxon>
        <taxon>Fungi</taxon>
        <taxon>Dikarya</taxon>
        <taxon>Ascomycota</taxon>
        <taxon>Pezizomycotina</taxon>
        <taxon>Eurotiomycetes</taxon>
        <taxon>Eurotiomycetidae</taxon>
        <taxon>Eurotiales</taxon>
        <taxon>Aspergillaceae</taxon>
        <taxon>Aspergillus</taxon>
        <taxon>Aspergillus subgen. Circumdati</taxon>
    </lineage>
</organism>
<dbReference type="EMBL" id="BSYA01000045">
    <property type="protein sequence ID" value="GMG28425.1"/>
    <property type="molecule type" value="Genomic_DNA"/>
</dbReference>
<dbReference type="AlphaFoldDB" id="A0AAN5BWY3"/>
<comment type="caution">
    <text evidence="2">The sequence shown here is derived from an EMBL/GenBank/DDBJ whole genome shotgun (WGS) entry which is preliminary data.</text>
</comment>
<name>A0AAN5BWY3_ASPOZ</name>
<evidence type="ECO:0000256" key="1">
    <source>
        <dbReference type="SAM" id="MobiDB-lite"/>
    </source>
</evidence>
<evidence type="ECO:0000313" key="2">
    <source>
        <dbReference type="EMBL" id="GMG28425.1"/>
    </source>
</evidence>
<reference evidence="2" key="1">
    <citation type="submission" date="2023-04" db="EMBL/GenBank/DDBJ databases">
        <title>Aspergillus oryzae NBRC 4228.</title>
        <authorList>
            <person name="Ichikawa N."/>
            <person name="Sato H."/>
            <person name="Tonouchi N."/>
        </authorList>
    </citation>
    <scope>NUCLEOTIDE SEQUENCE</scope>
    <source>
        <strain evidence="2">NBRC 4228</strain>
    </source>
</reference>
<proteinExistence type="predicted"/>
<accession>A0AAN5BWY3</accession>
<feature type="region of interest" description="Disordered" evidence="1">
    <location>
        <begin position="18"/>
        <end position="74"/>
    </location>
</feature>
<sequence>MMATALDQPLFESVAGPATAAASITPPHSANGKKEVPDGVPSELSDLELDPNAVGVPEAASVEEEEEDIEPDHYYGGGKIPVFKPVSAALF</sequence>
<protein>
    <submittedName>
        <fullName evidence="2">Unnamed protein product</fullName>
    </submittedName>
</protein>
<evidence type="ECO:0000313" key="3">
    <source>
        <dbReference type="Proteomes" id="UP001165205"/>
    </source>
</evidence>